<sequence length="164" mass="19030">MRKPLISLLGLSLLVGCQTTSEVVDEPIGYLGFQDGQVWAIQFNDCGVVNYVEAKKYQWFDRSLESISCYQFTPQQTMPAVSVYESPNMDSQPIEQVLRFSELQVSESGWGTFPSVYQIQDNNWVRLKEGWIHLSVDDLKLVQFYLGEQNTQYKQAHEQYYLEH</sequence>
<dbReference type="RefSeq" id="WP_032553848.1">
    <property type="nucleotide sequence ID" value="NZ_JFFR01000033.1"/>
</dbReference>
<keyword evidence="2" id="KW-1185">Reference proteome</keyword>
<organism evidence="1 2">
    <name type="scientific">Vibrio fortis</name>
    <dbReference type="NCBI Taxonomy" id="212667"/>
    <lineage>
        <taxon>Bacteria</taxon>
        <taxon>Pseudomonadati</taxon>
        <taxon>Pseudomonadota</taxon>
        <taxon>Gammaproteobacteria</taxon>
        <taxon>Vibrionales</taxon>
        <taxon>Vibrionaceae</taxon>
        <taxon>Vibrio</taxon>
    </lineage>
</organism>
<gene>
    <name evidence="1" type="ORF">VFDL14_11670</name>
</gene>
<reference evidence="1 2" key="1">
    <citation type="submission" date="2014-02" db="EMBL/GenBank/DDBJ databases">
        <title>Vibrio fortis Dalian14 Genome Sequencing.</title>
        <authorList>
            <person name="Wang Y."/>
            <person name="Song L."/>
            <person name="Liu G."/>
            <person name="Ding J."/>
        </authorList>
    </citation>
    <scope>NUCLEOTIDE SEQUENCE [LARGE SCALE GENOMIC DNA]</scope>
    <source>
        <strain evidence="1 2">Dalian14</strain>
    </source>
</reference>
<proteinExistence type="predicted"/>
<evidence type="ECO:0008006" key="3">
    <source>
        <dbReference type="Google" id="ProtNLM"/>
    </source>
</evidence>
<protein>
    <recommendedName>
        <fullName evidence="3">Lipoprotein</fullName>
    </recommendedName>
</protein>
<dbReference type="PROSITE" id="PS51257">
    <property type="entry name" value="PROKAR_LIPOPROTEIN"/>
    <property type="match status" value="1"/>
</dbReference>
<dbReference type="OrthoDB" id="5897551at2"/>
<accession>A0A066UQQ1</accession>
<evidence type="ECO:0000313" key="2">
    <source>
        <dbReference type="Proteomes" id="UP000027219"/>
    </source>
</evidence>
<dbReference type="EMBL" id="JFFR01000033">
    <property type="protein sequence ID" value="KDN26533.1"/>
    <property type="molecule type" value="Genomic_DNA"/>
</dbReference>
<name>A0A066UQQ1_9VIBR</name>
<comment type="caution">
    <text evidence="1">The sequence shown here is derived from an EMBL/GenBank/DDBJ whole genome shotgun (WGS) entry which is preliminary data.</text>
</comment>
<evidence type="ECO:0000313" key="1">
    <source>
        <dbReference type="EMBL" id="KDN26533.1"/>
    </source>
</evidence>
<dbReference type="STRING" id="212667.VFDL14_11670"/>
<dbReference type="AlphaFoldDB" id="A0A066UQQ1"/>
<dbReference type="Proteomes" id="UP000027219">
    <property type="component" value="Unassembled WGS sequence"/>
</dbReference>